<proteinExistence type="predicted"/>
<dbReference type="SMART" id="SM00487">
    <property type="entry name" value="DEXDc"/>
    <property type="match status" value="1"/>
</dbReference>
<name>B3FJG0_BP201</name>
<dbReference type="EMBL" id="EU197055">
    <property type="protein sequence ID" value="ABY63126.1"/>
    <property type="molecule type" value="Genomic_DNA"/>
</dbReference>
<dbReference type="OrthoDB" id="4810at10239"/>
<dbReference type="GO" id="GO:0003677">
    <property type="term" value="F:DNA binding"/>
    <property type="evidence" value="ECO:0007669"/>
    <property type="project" value="InterPro"/>
</dbReference>
<evidence type="ECO:0000313" key="2">
    <source>
        <dbReference type="EMBL" id="ABY63126.1"/>
    </source>
</evidence>
<dbReference type="Gene3D" id="3.40.50.300">
    <property type="entry name" value="P-loop containing nucleotide triphosphate hydrolases"/>
    <property type="match status" value="2"/>
</dbReference>
<organism evidence="2 3">
    <name type="scientific">Pseudomonas phage 201phi2-1</name>
    <name type="common">Pseudomonas chlororaphis phage 201phi2-1</name>
    <dbReference type="NCBI Taxonomy" id="198110"/>
    <lineage>
        <taxon>Viruses</taxon>
        <taxon>Duplodnaviria</taxon>
        <taxon>Heunggongvirae</taxon>
        <taxon>Uroviricota</taxon>
        <taxon>Caudoviricetes</taxon>
        <taxon>Chimalliviridae</taxon>
        <taxon>Serwervirus</taxon>
        <taxon>Serwervirus 201phi21</taxon>
    </lineage>
</organism>
<keyword evidence="2" id="KW-0067">ATP-binding</keyword>
<evidence type="ECO:0000313" key="3">
    <source>
        <dbReference type="Proteomes" id="UP000002421"/>
    </source>
</evidence>
<gene>
    <name evidence="2" type="ORF">201phi2-1p300</name>
</gene>
<dbReference type="PANTHER" id="PTHR10799">
    <property type="entry name" value="SNF2/RAD54 HELICASE FAMILY"/>
    <property type="match status" value="1"/>
</dbReference>
<evidence type="ECO:0000259" key="1">
    <source>
        <dbReference type="SMART" id="SM00487"/>
    </source>
</evidence>
<dbReference type="KEGG" id="vg:6372461"/>
<dbReference type="InterPro" id="IPR014001">
    <property type="entry name" value="Helicase_ATP-bd"/>
</dbReference>
<feature type="domain" description="Helicase ATP-binding" evidence="1">
    <location>
        <begin position="123"/>
        <end position="309"/>
    </location>
</feature>
<dbReference type="SUPFAM" id="SSF52540">
    <property type="entry name" value="P-loop containing nucleoside triphosphate hydrolases"/>
    <property type="match status" value="2"/>
</dbReference>
<dbReference type="InterPro" id="IPR001650">
    <property type="entry name" value="Helicase_C-like"/>
</dbReference>
<protein>
    <submittedName>
        <fullName evidence="2">Putative SNF2 domain helicase</fullName>
    </submittedName>
</protein>
<dbReference type="InterPro" id="IPR006935">
    <property type="entry name" value="Helicase/UvrB_N"/>
</dbReference>
<keyword evidence="2" id="KW-0547">Nucleotide-binding</keyword>
<dbReference type="GO" id="GO:0005524">
    <property type="term" value="F:ATP binding"/>
    <property type="evidence" value="ECO:0007669"/>
    <property type="project" value="InterPro"/>
</dbReference>
<dbReference type="Proteomes" id="UP000002421">
    <property type="component" value="Segment"/>
</dbReference>
<dbReference type="Pfam" id="PF00271">
    <property type="entry name" value="Helicase_C"/>
    <property type="match status" value="1"/>
</dbReference>
<keyword evidence="2" id="KW-0347">Helicase</keyword>
<dbReference type="InterPro" id="IPR027417">
    <property type="entry name" value="P-loop_NTPase"/>
</dbReference>
<organismHost>
    <name type="scientific">Pseudomonas chlororaphis</name>
    <dbReference type="NCBI Taxonomy" id="587753"/>
</organismHost>
<dbReference type="GO" id="GO:0016787">
    <property type="term" value="F:hydrolase activity"/>
    <property type="evidence" value="ECO:0007669"/>
    <property type="project" value="InterPro"/>
</dbReference>
<keyword evidence="2" id="KW-0378">Hydrolase</keyword>
<dbReference type="GO" id="GO:0004386">
    <property type="term" value="F:helicase activity"/>
    <property type="evidence" value="ECO:0007669"/>
    <property type="project" value="UniProtKB-KW"/>
</dbReference>
<reference evidence="2 3" key="1">
    <citation type="journal article" date="2008" name="Virology">
        <title>Characterization of Pseudomonas chlororaphis myovirus 201varphi2-1 via genomic sequencing, mass spectrometry, and electron microscopy.</title>
        <authorList>
            <person name="Thomas J.A."/>
            <person name="Rolando M.R."/>
            <person name="Carroll C.A."/>
            <person name="Shen P.S."/>
            <person name="Belnap D.M."/>
            <person name="Weintraub S.T."/>
            <person name="Serwer P."/>
            <person name="Hardies S.C."/>
        </authorList>
    </citation>
    <scope>NUCLEOTIDE SEQUENCE</scope>
</reference>
<sequence length="710" mass="81140">MLDQFRNVFGGVTVKETNTEIVVSGIRAKDIVRDMDKHWKTTRITQNIFNTVSGNSFSFYKFFAPEIAYILDGIKKYRHRWTSIRAINGIIEGLNEHTWLKGTIPPDTTTIKGRLDFRKLKNLHFTPKPYQMEYFKNYSYRLDQYNLKGDLIAAAAGTGKTYSMSALAEMLGAELIVVFCPKAVLESVWVESVNEMFKSPQSIWHSGEPMAYEGQRWIMCHYDAMSKLQELFQDPSVYQGKKIVTILDESHNMNDPNSARSMLYQSLVKLLDSENNIQGSGTPVKALGAEIITLLRVVDPLFTPAVEAKFKKMYGKEASKGLDIIRHRLGLVSYKVEKSEADESLLPPIMRPYPIKVPDGERFTLPAIRKMMEAFIKERTAYYQKRRDTDMRKWENFIKIARSKLKDRQALIQFDEYLHTVHLISRTPDPRYLGDEMKRANAYEKDIFEKLLPQTMVKDFRDIKSVVKYVNLKIQGEVLGRVVGGMRIEANVAMVPYIDWVGITESTEKKTIMFTSFVEAVDAAEQVTIKLGMTPLVVYGKNTNELPLHVKRFDAEKDLNPLLATYASLSTGVRLTIADTMILLNSPFRAYILEQAISRIYRLGQDSQTYVYQCTLDTGEIPNISTRSADILAWSQSQVAEIMGIEAPMLEGDVFTNVAAEDFKPEYFDENKILHGILSKAFEQYGIEIDINEFTLPKAILKPNVPAYMR</sequence>
<dbReference type="Pfam" id="PF04851">
    <property type="entry name" value="ResIII"/>
    <property type="match status" value="1"/>
</dbReference>
<dbReference type="RefSeq" id="YP_001957021.1">
    <property type="nucleotide sequence ID" value="NC_010821.1"/>
</dbReference>
<keyword evidence="3" id="KW-1185">Reference proteome</keyword>
<accession>B3FJG0</accession>